<evidence type="ECO:0000256" key="3">
    <source>
        <dbReference type="ARBA" id="ARBA00022801"/>
    </source>
</evidence>
<evidence type="ECO:0000256" key="6">
    <source>
        <dbReference type="SAM" id="SignalP"/>
    </source>
</evidence>
<keyword evidence="9" id="KW-1185">Reference proteome</keyword>
<comment type="caution">
    <text evidence="8">The sequence shown here is derived from an EMBL/GenBank/DDBJ whole genome shotgun (WGS) entry which is preliminary data.</text>
</comment>
<keyword evidence="6" id="KW-0732">Signal</keyword>
<dbReference type="SUPFAM" id="SSF52743">
    <property type="entry name" value="Subtilisin-like"/>
    <property type="match status" value="1"/>
</dbReference>
<keyword evidence="3 5" id="KW-0378">Hydrolase</keyword>
<feature type="domain" description="Peptidase S8/S53" evidence="7">
    <location>
        <begin position="198"/>
        <end position="428"/>
    </location>
</feature>
<dbReference type="PROSITE" id="PS51892">
    <property type="entry name" value="SUBTILASE"/>
    <property type="match status" value="1"/>
</dbReference>
<comment type="similarity">
    <text evidence="1 5">Belongs to the peptidase S8 family.</text>
</comment>
<evidence type="ECO:0000313" key="9">
    <source>
        <dbReference type="Proteomes" id="UP000470213"/>
    </source>
</evidence>
<reference evidence="8 9" key="1">
    <citation type="submission" date="2020-01" db="EMBL/GenBank/DDBJ databases">
        <authorList>
            <person name="Chen J."/>
            <person name="Zhu S."/>
            <person name="Yang J."/>
        </authorList>
    </citation>
    <scope>NUCLEOTIDE SEQUENCE [LARGE SCALE GENOMIC DNA]</scope>
    <source>
        <strain evidence="8 9">345S023</strain>
    </source>
</reference>
<dbReference type="Gene3D" id="3.40.50.200">
    <property type="entry name" value="Peptidase S8/S53 domain"/>
    <property type="match status" value="1"/>
</dbReference>
<dbReference type="PROSITE" id="PS00138">
    <property type="entry name" value="SUBTILASE_SER"/>
    <property type="match status" value="1"/>
</dbReference>
<evidence type="ECO:0000256" key="4">
    <source>
        <dbReference type="ARBA" id="ARBA00022825"/>
    </source>
</evidence>
<evidence type="ECO:0000259" key="7">
    <source>
        <dbReference type="Pfam" id="PF00082"/>
    </source>
</evidence>
<name>A0A7X5RM69_9ALTE</name>
<dbReference type="CDD" id="cd05561">
    <property type="entry name" value="Peptidases_S8_4"/>
    <property type="match status" value="1"/>
</dbReference>
<dbReference type="PANTHER" id="PTHR43806">
    <property type="entry name" value="PEPTIDASE S8"/>
    <property type="match status" value="1"/>
</dbReference>
<evidence type="ECO:0000256" key="2">
    <source>
        <dbReference type="ARBA" id="ARBA00022670"/>
    </source>
</evidence>
<dbReference type="GO" id="GO:0004252">
    <property type="term" value="F:serine-type endopeptidase activity"/>
    <property type="evidence" value="ECO:0007669"/>
    <property type="project" value="UniProtKB-UniRule"/>
</dbReference>
<dbReference type="Proteomes" id="UP000470213">
    <property type="component" value="Unassembled WGS sequence"/>
</dbReference>
<dbReference type="EMBL" id="JAAAWN010000026">
    <property type="protein sequence ID" value="NDV92657.1"/>
    <property type="molecule type" value="Genomic_DNA"/>
</dbReference>
<dbReference type="InterPro" id="IPR023828">
    <property type="entry name" value="Peptidase_S8_Ser-AS"/>
</dbReference>
<dbReference type="Pfam" id="PF00082">
    <property type="entry name" value="Peptidase_S8"/>
    <property type="match status" value="1"/>
</dbReference>
<protein>
    <submittedName>
        <fullName evidence="8">S8 family serine peptidase</fullName>
    </submittedName>
</protein>
<dbReference type="GO" id="GO:0006508">
    <property type="term" value="P:proteolysis"/>
    <property type="evidence" value="ECO:0007669"/>
    <property type="project" value="UniProtKB-KW"/>
</dbReference>
<proteinExistence type="inferred from homology"/>
<gene>
    <name evidence="8" type="ORF">GTH32_15895</name>
</gene>
<keyword evidence="2 5" id="KW-0645">Protease</keyword>
<evidence type="ECO:0000313" key="8">
    <source>
        <dbReference type="EMBL" id="NDV92657.1"/>
    </source>
</evidence>
<dbReference type="InterPro" id="IPR000209">
    <property type="entry name" value="Peptidase_S8/S53_dom"/>
</dbReference>
<sequence length="432" mass="46858">MNVKRLLSCIAMFTVFNAQAQLTLPPQVVAPITPIIDKLPKDLSDIRQGLRDNVVQQQQQLSKVGQRLTKPLFAIPETVAIKAAGGKHILREVITPEGDIAVEREWVLLGRQQDIHALSHPDITVVDARFLPSLSQWVFTVKVSAALDEVSRIRDTLPPSLSAQIARNHVYLSQSGAIHGDPISATPPIRQCEIPTRVGMIDTQIYTEHAVFQHIQLQQQSFLEEGTPISNIHGTAVAGLLAEEMHAGSQLYNAGVFYQRNSVSQGATLFALINGLEYLAALQVDTINMSLAGPHNPVLESVLKTIDKQGIQVVSAAGNEGPAAPPAYPAAYASTVAVTAVDKANAIYRWANQGDYIDFSALGVSVKTAHPQEEAYRETGTSMAAPRVTARYACALRSSKDRARAMTQLIEMAVDAGEIGRDMVYGYGIIQK</sequence>
<dbReference type="RefSeq" id="WP_163087578.1">
    <property type="nucleotide sequence ID" value="NZ_JAAAWN010000026.1"/>
</dbReference>
<organism evidence="8 9">
    <name type="scientific">Alteromonas profundi</name>
    <dbReference type="NCBI Taxonomy" id="2696062"/>
    <lineage>
        <taxon>Bacteria</taxon>
        <taxon>Pseudomonadati</taxon>
        <taxon>Pseudomonadota</taxon>
        <taxon>Gammaproteobacteria</taxon>
        <taxon>Alteromonadales</taxon>
        <taxon>Alteromonadaceae</taxon>
        <taxon>Alteromonas/Salinimonas group</taxon>
        <taxon>Alteromonas</taxon>
    </lineage>
</organism>
<feature type="chain" id="PRO_5030575449" evidence="6">
    <location>
        <begin position="21"/>
        <end position="432"/>
    </location>
</feature>
<keyword evidence="4 5" id="KW-0720">Serine protease</keyword>
<dbReference type="AlphaFoldDB" id="A0A7X5RM69"/>
<feature type="signal peptide" evidence="6">
    <location>
        <begin position="1"/>
        <end position="20"/>
    </location>
</feature>
<accession>A0A7X5RM69</accession>
<evidence type="ECO:0000256" key="1">
    <source>
        <dbReference type="ARBA" id="ARBA00011073"/>
    </source>
</evidence>
<dbReference type="PANTHER" id="PTHR43806:SF11">
    <property type="entry name" value="CEREVISIN-RELATED"/>
    <property type="match status" value="1"/>
</dbReference>
<dbReference type="InterPro" id="IPR050131">
    <property type="entry name" value="Peptidase_S8_subtilisin-like"/>
</dbReference>
<feature type="active site" description="Charge relay system" evidence="5">
    <location>
        <position position="382"/>
    </location>
</feature>
<feature type="active site" description="Charge relay system" evidence="5">
    <location>
        <position position="202"/>
    </location>
</feature>
<feature type="active site" description="Charge relay system" evidence="5">
    <location>
        <position position="233"/>
    </location>
</feature>
<evidence type="ECO:0000256" key="5">
    <source>
        <dbReference type="PROSITE-ProRule" id="PRU01240"/>
    </source>
</evidence>
<dbReference type="InterPro" id="IPR036852">
    <property type="entry name" value="Peptidase_S8/S53_dom_sf"/>
</dbReference>